<sequence length="62" mass="7158">MPLKHKHIILEQGLIEEAKKYVGKNTDTEVIIYALKYLAEEAKINKLLKKSKGKTKIEKVYS</sequence>
<dbReference type="Proteomes" id="UP000178082">
    <property type="component" value="Unassembled WGS sequence"/>
</dbReference>
<accession>A0A1F7SHU5</accession>
<gene>
    <name evidence="1" type="ORF">A3G31_07615</name>
</gene>
<name>A0A1F7SHU5_9BACT</name>
<evidence type="ECO:0000313" key="2">
    <source>
        <dbReference type="Proteomes" id="UP000178082"/>
    </source>
</evidence>
<proteinExistence type="predicted"/>
<protein>
    <submittedName>
        <fullName evidence="1">Uncharacterized protein</fullName>
    </submittedName>
</protein>
<dbReference type="EMBL" id="MGDI01000025">
    <property type="protein sequence ID" value="OGL53362.1"/>
    <property type="molecule type" value="Genomic_DNA"/>
</dbReference>
<dbReference type="AlphaFoldDB" id="A0A1F7SHU5"/>
<dbReference type="STRING" id="1817883.A3G31_07615"/>
<reference evidence="1 2" key="1">
    <citation type="journal article" date="2016" name="Nat. Commun.">
        <title>Thousands of microbial genomes shed light on interconnected biogeochemical processes in an aquifer system.</title>
        <authorList>
            <person name="Anantharaman K."/>
            <person name="Brown C.T."/>
            <person name="Hug L.A."/>
            <person name="Sharon I."/>
            <person name="Castelle C.J."/>
            <person name="Probst A.J."/>
            <person name="Thomas B.C."/>
            <person name="Singh A."/>
            <person name="Wilkins M.J."/>
            <person name="Karaoz U."/>
            <person name="Brodie E.L."/>
            <person name="Williams K.H."/>
            <person name="Hubbard S.S."/>
            <person name="Banfield J.F."/>
        </authorList>
    </citation>
    <scope>NUCLEOTIDE SEQUENCE [LARGE SCALE GENOMIC DNA]</scope>
</reference>
<comment type="caution">
    <text evidence="1">The sequence shown here is derived from an EMBL/GenBank/DDBJ whole genome shotgun (WGS) entry which is preliminary data.</text>
</comment>
<organism evidence="1 2">
    <name type="scientific">Candidatus Schekmanbacteria bacterium RIFCSPLOWO2_12_FULL_38_15</name>
    <dbReference type="NCBI Taxonomy" id="1817883"/>
    <lineage>
        <taxon>Bacteria</taxon>
        <taxon>Candidatus Schekmaniibacteriota</taxon>
    </lineage>
</organism>
<evidence type="ECO:0000313" key="1">
    <source>
        <dbReference type="EMBL" id="OGL53362.1"/>
    </source>
</evidence>